<feature type="transmembrane region" description="Helical" evidence="1">
    <location>
        <begin position="33"/>
        <end position="55"/>
    </location>
</feature>
<name>A0A7X6MJM2_9MYCO</name>
<gene>
    <name evidence="2" type="ORF">HGA11_00260</name>
</gene>
<comment type="caution">
    <text evidence="2">The sequence shown here is derived from an EMBL/GenBank/DDBJ whole genome shotgun (WGS) entry which is preliminary data.</text>
</comment>
<dbReference type="RefSeq" id="WP_162563142.1">
    <property type="nucleotide sequence ID" value="NZ_HG322951.1"/>
</dbReference>
<protein>
    <submittedName>
        <fullName evidence="2">Uncharacterized protein</fullName>
    </submittedName>
</protein>
<sequence length="225" mass="24640">MSRPAPQVPFERRRPIPPLNSVDEVKRAVAYPYFLRGLLTVGTVMFALVFAWAMYALVNRDRDLDTTITIVFAVALFTVAVLVPRVGFPILARRFYARVMRGGVLCDVYPAGFRDAETAILIDARLPDAQAAYVHDAIVSWLGRSASDPAARTQAGDLFAGSRIRSADELAGPGARGGFLVATDKNPYQGWRLILPETNPRDPHRPYSNGLVVQVDTPSLESAGK</sequence>
<feature type="transmembrane region" description="Helical" evidence="1">
    <location>
        <begin position="67"/>
        <end position="91"/>
    </location>
</feature>
<keyword evidence="1" id="KW-0472">Membrane</keyword>
<accession>A0A7X6MJM2</accession>
<keyword evidence="1" id="KW-1133">Transmembrane helix</keyword>
<organism evidence="2 3">
    <name type="scientific">Mycolicibacterium septicum DSM 44393</name>
    <dbReference type="NCBI Taxonomy" id="1341646"/>
    <lineage>
        <taxon>Bacteria</taxon>
        <taxon>Bacillati</taxon>
        <taxon>Actinomycetota</taxon>
        <taxon>Actinomycetes</taxon>
        <taxon>Mycobacteriales</taxon>
        <taxon>Mycobacteriaceae</taxon>
        <taxon>Mycolicibacterium</taxon>
    </lineage>
</organism>
<evidence type="ECO:0000256" key="1">
    <source>
        <dbReference type="SAM" id="Phobius"/>
    </source>
</evidence>
<keyword evidence="1" id="KW-0812">Transmembrane</keyword>
<dbReference type="AlphaFoldDB" id="A0A7X6MJM2"/>
<evidence type="ECO:0000313" key="3">
    <source>
        <dbReference type="Proteomes" id="UP000518188"/>
    </source>
</evidence>
<reference evidence="2 3" key="1">
    <citation type="submission" date="2020-04" db="EMBL/GenBank/DDBJ databases">
        <title>MicrobeNet Type strains.</title>
        <authorList>
            <person name="Nicholson A.C."/>
        </authorList>
    </citation>
    <scope>NUCLEOTIDE SEQUENCE [LARGE SCALE GENOMIC DNA]</scope>
    <source>
        <strain evidence="2 3">ATCC 700731</strain>
    </source>
</reference>
<evidence type="ECO:0000313" key="2">
    <source>
        <dbReference type="EMBL" id="NKZ09394.1"/>
    </source>
</evidence>
<dbReference type="EMBL" id="JAAXPJ010000001">
    <property type="protein sequence ID" value="NKZ09394.1"/>
    <property type="molecule type" value="Genomic_DNA"/>
</dbReference>
<dbReference type="Proteomes" id="UP000518188">
    <property type="component" value="Unassembled WGS sequence"/>
</dbReference>
<proteinExistence type="predicted"/>